<evidence type="ECO:0000256" key="1">
    <source>
        <dbReference type="SAM" id="MobiDB-lite"/>
    </source>
</evidence>
<feature type="compositionally biased region" description="Basic residues" evidence="1">
    <location>
        <begin position="1"/>
        <end position="11"/>
    </location>
</feature>
<protein>
    <submittedName>
        <fullName evidence="2">Uncharacterized protein</fullName>
    </submittedName>
</protein>
<name>A0A0F9QAY3_9ZZZZ</name>
<sequence length="296" mass="30974">MPKRNKGHKTSGTREVVDPAPPDGAGEAEQLVDAAQGYLCEAETRITEGSNGGRGIALLGIGSALCSIARSLSTIGEVAEMDCGRPERVDAALEELLQAPDCFEGEVVPFAKVGQLRRHVRIAICMLSGCTEQEIEALREGAAIERDAGGHEWDRGECRRCGIAIGKALPRCAVRDLDERAARMPAGFVEVEIAVAVVCIDCQAEHNHEAGDCGRAGECAVCGRPSGLPVAPGTCRCCDGELVLDEPIVAAFTCAADTAHWCSYHCPIDHAPNGPCADINCGASGNVCLQHCGGAK</sequence>
<accession>A0A0F9QAY3</accession>
<organism evidence="2">
    <name type="scientific">marine sediment metagenome</name>
    <dbReference type="NCBI Taxonomy" id="412755"/>
    <lineage>
        <taxon>unclassified sequences</taxon>
        <taxon>metagenomes</taxon>
        <taxon>ecological metagenomes</taxon>
    </lineage>
</organism>
<dbReference type="EMBL" id="LAZR01005139">
    <property type="protein sequence ID" value="KKN02528.1"/>
    <property type="molecule type" value="Genomic_DNA"/>
</dbReference>
<feature type="region of interest" description="Disordered" evidence="1">
    <location>
        <begin position="1"/>
        <end position="26"/>
    </location>
</feature>
<proteinExistence type="predicted"/>
<dbReference type="AlphaFoldDB" id="A0A0F9QAY3"/>
<reference evidence="2" key="1">
    <citation type="journal article" date="2015" name="Nature">
        <title>Complex archaea that bridge the gap between prokaryotes and eukaryotes.</title>
        <authorList>
            <person name="Spang A."/>
            <person name="Saw J.H."/>
            <person name="Jorgensen S.L."/>
            <person name="Zaremba-Niedzwiedzka K."/>
            <person name="Martijn J."/>
            <person name="Lind A.E."/>
            <person name="van Eijk R."/>
            <person name="Schleper C."/>
            <person name="Guy L."/>
            <person name="Ettema T.J."/>
        </authorList>
    </citation>
    <scope>NUCLEOTIDE SEQUENCE</scope>
</reference>
<evidence type="ECO:0000313" key="2">
    <source>
        <dbReference type="EMBL" id="KKN02528.1"/>
    </source>
</evidence>
<gene>
    <name evidence="2" type="ORF">LCGC14_1116740</name>
</gene>
<comment type="caution">
    <text evidence="2">The sequence shown here is derived from an EMBL/GenBank/DDBJ whole genome shotgun (WGS) entry which is preliminary data.</text>
</comment>